<feature type="signal peptide" evidence="1">
    <location>
        <begin position="1"/>
        <end position="17"/>
    </location>
</feature>
<dbReference type="Proteomes" id="UP001289615">
    <property type="component" value="Unassembled WGS sequence"/>
</dbReference>
<dbReference type="AlphaFoldDB" id="A0AAJ5RHI0"/>
<proteinExistence type="predicted"/>
<dbReference type="EMBL" id="JAXUIA010000002">
    <property type="protein sequence ID" value="MEA0975496.1"/>
    <property type="molecule type" value="Genomic_DNA"/>
</dbReference>
<accession>A0AAJ5RHI0</accession>
<evidence type="ECO:0000256" key="1">
    <source>
        <dbReference type="SAM" id="SignalP"/>
    </source>
</evidence>
<dbReference type="EMBL" id="CP113527">
    <property type="protein sequence ID" value="WDV05010.1"/>
    <property type="molecule type" value="Genomic_DNA"/>
</dbReference>
<keyword evidence="5" id="KW-1185">Reference proteome</keyword>
<evidence type="ECO:0000313" key="2">
    <source>
        <dbReference type="EMBL" id="MEA0975496.1"/>
    </source>
</evidence>
<name>A0AAJ5RHI0_9BACI</name>
<gene>
    <name evidence="3" type="ORF">OU989_11825</name>
    <name evidence="2" type="ORF">U6C28_04225</name>
</gene>
<protein>
    <recommendedName>
        <fullName evidence="6">DUF4352 domain-containing protein</fullName>
    </recommendedName>
</protein>
<reference evidence="2 5" key="2">
    <citation type="submission" date="2023-12" db="EMBL/GenBank/DDBJ databases">
        <title>Genome comparison identifies genes involved in endophytic behavior of Lysinibacillus irui and provides insights into its role as a plant-growth promoting bacterium.</title>
        <authorList>
            <person name="Hilario S."/>
            <person name="Matos I."/>
            <person name="Goncalves M.F.M."/>
            <person name="Pardo C.A."/>
            <person name="Santos M.J."/>
        </authorList>
    </citation>
    <scope>NUCLEOTIDE SEQUENCE [LARGE SCALE GENOMIC DNA]</scope>
    <source>
        <strain evidence="2 5">B3</strain>
    </source>
</reference>
<organism evidence="3 4">
    <name type="scientific">Lysinibacillus irui</name>
    <dbReference type="NCBI Taxonomy" id="2998077"/>
    <lineage>
        <taxon>Bacteria</taxon>
        <taxon>Bacillati</taxon>
        <taxon>Bacillota</taxon>
        <taxon>Bacilli</taxon>
        <taxon>Bacillales</taxon>
        <taxon>Bacillaceae</taxon>
        <taxon>Lysinibacillus</taxon>
    </lineage>
</organism>
<feature type="chain" id="PRO_5042525650" description="DUF4352 domain-containing protein" evidence="1">
    <location>
        <begin position="18"/>
        <end position="149"/>
    </location>
</feature>
<keyword evidence="1" id="KW-0732">Signal</keyword>
<evidence type="ECO:0000313" key="4">
    <source>
        <dbReference type="Proteomes" id="UP001219585"/>
    </source>
</evidence>
<dbReference type="Proteomes" id="UP001219585">
    <property type="component" value="Chromosome"/>
</dbReference>
<dbReference type="RefSeq" id="WP_274793242.1">
    <property type="nucleotide sequence ID" value="NZ_CP113527.1"/>
</dbReference>
<evidence type="ECO:0000313" key="3">
    <source>
        <dbReference type="EMBL" id="WDV05010.1"/>
    </source>
</evidence>
<evidence type="ECO:0008006" key="6">
    <source>
        <dbReference type="Google" id="ProtNLM"/>
    </source>
</evidence>
<reference evidence="3" key="1">
    <citation type="submission" date="2022-11" db="EMBL/GenBank/DDBJ databases">
        <title>Lysinibacillus irui.</title>
        <authorList>
            <person name="Akintayo S.O."/>
        </authorList>
    </citation>
    <scope>NUCLEOTIDE SEQUENCE</scope>
    <source>
        <strain evidence="3">IRB4-01</strain>
    </source>
</reference>
<evidence type="ECO:0000313" key="5">
    <source>
        <dbReference type="Proteomes" id="UP001289615"/>
    </source>
</evidence>
<dbReference type="PROSITE" id="PS51257">
    <property type="entry name" value="PROKAR_LIPOPROTEIN"/>
    <property type="match status" value="1"/>
</dbReference>
<dbReference type="KEGG" id="liu:OU989_11825"/>
<sequence>MKFKLLFSFLLILIVLAGCTSEKKFTVDDVKKVKLELLEKETLQEGISYTIQLVNGSDYTIKQNNVYVSFPIKHGESGYKGNEYHVEATGNKLNIQPGEKITLTVFMPFEGLGDKTLFGIDHPEIKLRGYMETVDDEHLFTTGGSLMKD</sequence>